<dbReference type="EMBL" id="JTFC01000011">
    <property type="protein sequence ID" value="RUS57789.1"/>
    <property type="molecule type" value="Genomic_DNA"/>
</dbReference>
<dbReference type="AlphaFoldDB" id="A0A433RX11"/>
<accession>A0A433RX11</accession>
<evidence type="ECO:0000313" key="3">
    <source>
        <dbReference type="EMBL" id="RUS57789.1"/>
    </source>
</evidence>
<dbReference type="InterPro" id="IPR039445">
    <property type="entry name" value="DauR-like_HTH"/>
</dbReference>
<proteinExistence type="predicted"/>
<evidence type="ECO:0000259" key="1">
    <source>
        <dbReference type="Pfam" id="PF08348"/>
    </source>
</evidence>
<evidence type="ECO:0000259" key="2">
    <source>
        <dbReference type="Pfam" id="PF13309"/>
    </source>
</evidence>
<protein>
    <submittedName>
        <fullName evidence="3">Signal peptide protein</fullName>
    </submittedName>
</protein>
<dbReference type="InterPro" id="IPR013559">
    <property type="entry name" value="YheO"/>
</dbReference>
<evidence type="ECO:0000313" key="4">
    <source>
        <dbReference type="Proteomes" id="UP000288623"/>
    </source>
</evidence>
<comment type="caution">
    <text evidence="3">The sequence shown here is derived from an EMBL/GenBank/DDBJ whole genome shotgun (WGS) entry which is preliminary data.</text>
</comment>
<dbReference type="Proteomes" id="UP000288623">
    <property type="component" value="Unassembled WGS sequence"/>
</dbReference>
<keyword evidence="4" id="KW-1185">Reference proteome</keyword>
<dbReference type="OrthoDB" id="9796595at2"/>
<feature type="domain" description="Transcriptional regulator DauR-like HTH" evidence="2">
    <location>
        <begin position="152"/>
        <end position="212"/>
    </location>
</feature>
<dbReference type="PANTHER" id="PTHR35568:SF1">
    <property type="entry name" value="TRANSCRIPTIONAL REGULATOR DAUR"/>
    <property type="match status" value="1"/>
</dbReference>
<gene>
    <name evidence="3" type="ORF">QI30_03655</name>
</gene>
<dbReference type="Pfam" id="PF13309">
    <property type="entry name" value="HTH_22"/>
    <property type="match status" value="1"/>
</dbReference>
<name>A0A433RX11_9BACL</name>
<dbReference type="PANTHER" id="PTHR35568">
    <property type="entry name" value="TRANSCRIPTIONAL REGULATOR DAUR"/>
    <property type="match status" value="1"/>
</dbReference>
<sequence>MNSELKKYIPLLEFLSHVLGPRSEIVLQDIGSGLTSSVVYIKNNLSGREIGAPATDFLIKILREKGYEQQDFITNYQTMTASGLTLESSSFFIKDELGELIGMICINRDNAQLQTLEQLLTEGLAMIQREKVDKRPPQEITENFYLNADHVVEDTIQQLTNGRNLQNEPLLKQEKIKIVEVLHDRGFFELKDAIVKVAQAFQMSEVSIYKYIQEIKKTH</sequence>
<dbReference type="Pfam" id="PF08348">
    <property type="entry name" value="PAS_6"/>
    <property type="match status" value="1"/>
</dbReference>
<dbReference type="InterPro" id="IPR039446">
    <property type="entry name" value="DauR-like"/>
</dbReference>
<reference evidence="3 4" key="1">
    <citation type="submission" date="2014-11" db="EMBL/GenBank/DDBJ databases">
        <title>Genome sequence and analysis of novel Kurthia sp.</title>
        <authorList>
            <person name="Lawson J.N."/>
            <person name="Gonzalez J.E."/>
            <person name="Rinauldi L."/>
            <person name="Xuan Z."/>
            <person name="Firman A."/>
            <person name="Shaddox L."/>
            <person name="Trudeau A."/>
            <person name="Shah S."/>
            <person name="Reiman D."/>
        </authorList>
    </citation>
    <scope>NUCLEOTIDE SEQUENCE [LARGE SCALE GENOMIC DNA]</scope>
    <source>
        <strain evidence="3 4">3B1D</strain>
    </source>
</reference>
<organism evidence="3 4">
    <name type="scientific">Candidatus Kurthia intestinigallinarum</name>
    <dbReference type="NCBI Taxonomy" id="1562256"/>
    <lineage>
        <taxon>Bacteria</taxon>
        <taxon>Bacillati</taxon>
        <taxon>Bacillota</taxon>
        <taxon>Bacilli</taxon>
        <taxon>Bacillales</taxon>
        <taxon>Caryophanaceae</taxon>
        <taxon>Kurthia</taxon>
    </lineage>
</organism>
<feature type="domain" description="YheO-like" evidence="1">
    <location>
        <begin position="5"/>
        <end position="117"/>
    </location>
</feature>
<dbReference type="RefSeq" id="WP_126989603.1">
    <property type="nucleotide sequence ID" value="NZ_JTFC01000011.1"/>
</dbReference>